<evidence type="ECO:0000259" key="5">
    <source>
        <dbReference type="Pfam" id="PF00005"/>
    </source>
</evidence>
<dbReference type="Proteomes" id="UP000254821">
    <property type="component" value="Unassembled WGS sequence"/>
</dbReference>
<reference evidence="6 7" key="1">
    <citation type="submission" date="2018-06" db="EMBL/GenBank/DDBJ databases">
        <authorList>
            <consortium name="Pathogen Informatics"/>
            <person name="Doyle S."/>
        </authorList>
    </citation>
    <scope>NUCLEOTIDE SEQUENCE [LARGE SCALE GENOMIC DNA]</scope>
    <source>
        <strain evidence="6 7">NCTC8105</strain>
    </source>
</reference>
<organism evidence="6 7">
    <name type="scientific">Hafnia alvei</name>
    <dbReference type="NCBI Taxonomy" id="569"/>
    <lineage>
        <taxon>Bacteria</taxon>
        <taxon>Pseudomonadati</taxon>
        <taxon>Pseudomonadota</taxon>
        <taxon>Gammaproteobacteria</taxon>
        <taxon>Enterobacterales</taxon>
        <taxon>Hafniaceae</taxon>
        <taxon>Hafnia</taxon>
    </lineage>
</organism>
<name>A0A377PG99_HAFAL</name>
<keyword evidence="6" id="KW-0378">Hydrolase</keyword>
<dbReference type="AlphaFoldDB" id="A0A377PG99"/>
<dbReference type="Gene3D" id="3.40.50.300">
    <property type="entry name" value="P-loop containing nucleotide triphosphate hydrolases"/>
    <property type="match status" value="1"/>
</dbReference>
<protein>
    <submittedName>
        <fullName evidence="6">Galactose/methyl galactoside import ATP-binding protein MglA</fullName>
        <ecNumber evidence="6">3.6.3.17</ecNumber>
    </submittedName>
</protein>
<evidence type="ECO:0000256" key="1">
    <source>
        <dbReference type="ARBA" id="ARBA00022448"/>
    </source>
</evidence>
<feature type="domain" description="ABC transporter" evidence="5">
    <location>
        <begin position="26"/>
        <end position="53"/>
    </location>
</feature>
<dbReference type="EMBL" id="UGHP01000001">
    <property type="protein sequence ID" value="STQ79270.1"/>
    <property type="molecule type" value="Genomic_DNA"/>
</dbReference>
<evidence type="ECO:0000256" key="2">
    <source>
        <dbReference type="ARBA" id="ARBA00022737"/>
    </source>
</evidence>
<keyword evidence="2" id="KW-0677">Repeat</keyword>
<dbReference type="GO" id="GO:0016887">
    <property type="term" value="F:ATP hydrolysis activity"/>
    <property type="evidence" value="ECO:0007669"/>
    <property type="project" value="InterPro"/>
</dbReference>
<evidence type="ECO:0000313" key="6">
    <source>
        <dbReference type="EMBL" id="STQ79270.1"/>
    </source>
</evidence>
<dbReference type="PANTHER" id="PTHR43790">
    <property type="entry name" value="CARBOHYDRATE TRANSPORT ATP-BINDING PROTEIN MG119-RELATED"/>
    <property type="match status" value="1"/>
</dbReference>
<dbReference type="InterPro" id="IPR050107">
    <property type="entry name" value="ABC_carbohydrate_import_ATPase"/>
</dbReference>
<accession>A0A377PG99</accession>
<evidence type="ECO:0000313" key="7">
    <source>
        <dbReference type="Proteomes" id="UP000254821"/>
    </source>
</evidence>
<proteinExistence type="predicted"/>
<sequence length="53" mass="5697">MRGDGDNEVLLRTEGLSKYFPGVKALNNVSFSLRRGEIMALLGENGAGKSTLI</sequence>
<dbReference type="Pfam" id="PF00005">
    <property type="entry name" value="ABC_tran"/>
    <property type="match status" value="1"/>
</dbReference>
<dbReference type="SUPFAM" id="SSF52540">
    <property type="entry name" value="P-loop containing nucleoside triphosphate hydrolases"/>
    <property type="match status" value="1"/>
</dbReference>
<keyword evidence="4 6" id="KW-0067">ATP-binding</keyword>
<gene>
    <name evidence="6" type="primary">mglA_1</name>
    <name evidence="6" type="ORF">NCTC8105_01340</name>
</gene>
<dbReference type="GO" id="GO:0005524">
    <property type="term" value="F:ATP binding"/>
    <property type="evidence" value="ECO:0007669"/>
    <property type="project" value="UniProtKB-KW"/>
</dbReference>
<dbReference type="InterPro" id="IPR027417">
    <property type="entry name" value="P-loop_NTPase"/>
</dbReference>
<keyword evidence="1" id="KW-0813">Transport</keyword>
<evidence type="ECO:0000256" key="4">
    <source>
        <dbReference type="ARBA" id="ARBA00022840"/>
    </source>
</evidence>
<keyword evidence="3" id="KW-0547">Nucleotide-binding</keyword>
<dbReference type="EC" id="3.6.3.17" evidence="6"/>
<dbReference type="InterPro" id="IPR003439">
    <property type="entry name" value="ABC_transporter-like_ATP-bd"/>
</dbReference>
<dbReference type="PANTHER" id="PTHR43790:SF9">
    <property type="entry name" value="GALACTOFURANOSE TRANSPORTER ATP-BINDING PROTEIN YTFR"/>
    <property type="match status" value="1"/>
</dbReference>
<evidence type="ECO:0000256" key="3">
    <source>
        <dbReference type="ARBA" id="ARBA00022741"/>
    </source>
</evidence>